<keyword evidence="6 7" id="KW-0472">Membrane</keyword>
<evidence type="ECO:0000256" key="3">
    <source>
        <dbReference type="ARBA" id="ARBA00022475"/>
    </source>
</evidence>
<evidence type="ECO:0000256" key="6">
    <source>
        <dbReference type="ARBA" id="ARBA00023136"/>
    </source>
</evidence>
<evidence type="ECO:0000256" key="1">
    <source>
        <dbReference type="ARBA" id="ARBA00004651"/>
    </source>
</evidence>
<name>A0A5J9VBM5_9POAL</name>
<comment type="caution">
    <text evidence="7">Lacks conserved residue(s) required for the propagation of feature annotation.</text>
</comment>
<keyword evidence="10" id="KW-1185">Reference proteome</keyword>
<evidence type="ECO:0000313" key="9">
    <source>
        <dbReference type="EMBL" id="TVU32817.1"/>
    </source>
</evidence>
<protein>
    <recommendedName>
        <fullName evidence="7">CASP-like protein</fullName>
    </recommendedName>
</protein>
<keyword evidence="3 7" id="KW-1003">Cell membrane</keyword>
<feature type="transmembrane region" description="Helical" evidence="7">
    <location>
        <begin position="14"/>
        <end position="33"/>
    </location>
</feature>
<comment type="subunit">
    <text evidence="7">Homodimer and heterodimers.</text>
</comment>
<dbReference type="Gramene" id="TVU32817">
    <property type="protein sequence ID" value="TVU32817"/>
    <property type="gene ID" value="EJB05_24575"/>
</dbReference>
<feature type="domain" description="Casparian strip membrane protein" evidence="8">
    <location>
        <begin position="13"/>
        <end position="108"/>
    </location>
</feature>
<gene>
    <name evidence="9" type="ORF">EJB05_24575</name>
</gene>
<dbReference type="Proteomes" id="UP000324897">
    <property type="component" value="Chromosome 1"/>
</dbReference>
<dbReference type="AlphaFoldDB" id="A0A5J9VBM5"/>
<organism evidence="9 10">
    <name type="scientific">Eragrostis curvula</name>
    <name type="common">weeping love grass</name>
    <dbReference type="NCBI Taxonomy" id="38414"/>
    <lineage>
        <taxon>Eukaryota</taxon>
        <taxon>Viridiplantae</taxon>
        <taxon>Streptophyta</taxon>
        <taxon>Embryophyta</taxon>
        <taxon>Tracheophyta</taxon>
        <taxon>Spermatophyta</taxon>
        <taxon>Magnoliopsida</taxon>
        <taxon>Liliopsida</taxon>
        <taxon>Poales</taxon>
        <taxon>Poaceae</taxon>
        <taxon>PACMAD clade</taxon>
        <taxon>Chloridoideae</taxon>
        <taxon>Eragrostideae</taxon>
        <taxon>Eragrostidinae</taxon>
        <taxon>Eragrostis</taxon>
    </lineage>
</organism>
<keyword evidence="4 7" id="KW-0812">Transmembrane</keyword>
<sequence>MAAAGLPPSVKREILLRGACAAMAAAAALLLGLSEQTKTVLFVRKKAVSKEVQALWVLIVASAAASVYHVIQLAKTLYLGHFPRNGGGCRRLSRGMACVSLLLDKVCTKHAFALYSDDSIPPDTETEQPDLPPNRFHI</sequence>
<evidence type="ECO:0000259" key="8">
    <source>
        <dbReference type="Pfam" id="PF04535"/>
    </source>
</evidence>
<dbReference type="InterPro" id="IPR006702">
    <property type="entry name" value="CASP_dom"/>
</dbReference>
<feature type="transmembrane region" description="Helical" evidence="7">
    <location>
        <begin position="54"/>
        <end position="71"/>
    </location>
</feature>
<keyword evidence="5 7" id="KW-1133">Transmembrane helix</keyword>
<evidence type="ECO:0000313" key="10">
    <source>
        <dbReference type="Proteomes" id="UP000324897"/>
    </source>
</evidence>
<evidence type="ECO:0000256" key="4">
    <source>
        <dbReference type="ARBA" id="ARBA00022692"/>
    </source>
</evidence>
<evidence type="ECO:0000256" key="7">
    <source>
        <dbReference type="RuleBase" id="RU361233"/>
    </source>
</evidence>
<proteinExistence type="inferred from homology"/>
<evidence type="ECO:0000256" key="5">
    <source>
        <dbReference type="ARBA" id="ARBA00022989"/>
    </source>
</evidence>
<dbReference type="GO" id="GO:0005886">
    <property type="term" value="C:plasma membrane"/>
    <property type="evidence" value="ECO:0007669"/>
    <property type="project" value="UniProtKB-SubCell"/>
</dbReference>
<dbReference type="OrthoDB" id="689315at2759"/>
<reference evidence="9 10" key="1">
    <citation type="journal article" date="2019" name="Sci. Rep.">
        <title>A high-quality genome of Eragrostis curvula grass provides insights into Poaceae evolution and supports new strategies to enhance forage quality.</title>
        <authorList>
            <person name="Carballo J."/>
            <person name="Santos B.A.C.M."/>
            <person name="Zappacosta D."/>
            <person name="Garbus I."/>
            <person name="Selva J.P."/>
            <person name="Gallo C.A."/>
            <person name="Diaz A."/>
            <person name="Albertini E."/>
            <person name="Caccamo M."/>
            <person name="Echenique V."/>
        </authorList>
    </citation>
    <scope>NUCLEOTIDE SEQUENCE [LARGE SCALE GENOMIC DNA]</scope>
    <source>
        <strain evidence="10">cv. Victoria</strain>
        <tissue evidence="9">Leaf</tissue>
    </source>
</reference>
<comment type="similarity">
    <text evidence="2 7">Belongs to the Casparian strip membrane proteins (CASP) family.</text>
</comment>
<dbReference type="EMBL" id="RWGY01000011">
    <property type="protein sequence ID" value="TVU32817.1"/>
    <property type="molecule type" value="Genomic_DNA"/>
</dbReference>
<comment type="caution">
    <text evidence="9">The sequence shown here is derived from an EMBL/GenBank/DDBJ whole genome shotgun (WGS) entry which is preliminary data.</text>
</comment>
<accession>A0A5J9VBM5</accession>
<dbReference type="Pfam" id="PF04535">
    <property type="entry name" value="CASP_dom"/>
    <property type="match status" value="1"/>
</dbReference>
<evidence type="ECO:0000256" key="2">
    <source>
        <dbReference type="ARBA" id="ARBA00007651"/>
    </source>
</evidence>
<comment type="subcellular location">
    <subcellularLocation>
        <location evidence="1 7">Cell membrane</location>
        <topology evidence="1 7">Multi-pass membrane protein</topology>
    </subcellularLocation>
</comment>